<accession>A0ABQ8U0Q9</accession>
<protein>
    <submittedName>
        <fullName evidence="2">Dynein heavy chain 2</fullName>
    </submittedName>
</protein>
<dbReference type="Gene3D" id="1.20.140.100">
    <property type="entry name" value="Dynein heavy chain, N-terminal domain 2"/>
    <property type="match status" value="1"/>
</dbReference>
<dbReference type="EMBL" id="JAPMOS010000434">
    <property type="protein sequence ID" value="KAJ4452622.1"/>
    <property type="molecule type" value="Genomic_DNA"/>
</dbReference>
<dbReference type="PANTHER" id="PTHR45703">
    <property type="entry name" value="DYNEIN HEAVY CHAIN"/>
    <property type="match status" value="1"/>
</dbReference>
<dbReference type="InterPro" id="IPR026983">
    <property type="entry name" value="DHC"/>
</dbReference>
<comment type="caution">
    <text evidence="2">The sequence shown here is derived from an EMBL/GenBank/DDBJ whole genome shotgun (WGS) entry which is preliminary data.</text>
</comment>
<name>A0ABQ8U0Q9_9EUKA</name>
<reference evidence="2" key="1">
    <citation type="journal article" date="2022" name="bioRxiv">
        <title>Genomics of Preaxostyla Flagellates Illuminates Evolutionary Transitions and the Path Towards Mitochondrial Loss.</title>
        <authorList>
            <person name="Novak L.V.F."/>
            <person name="Treitli S.C."/>
            <person name="Pyrih J."/>
            <person name="Halakuc P."/>
            <person name="Pipaliya S.V."/>
            <person name="Vacek V."/>
            <person name="Brzon O."/>
            <person name="Soukal P."/>
            <person name="Eme L."/>
            <person name="Dacks J.B."/>
            <person name="Karnkowska A."/>
            <person name="Elias M."/>
            <person name="Hampl V."/>
        </authorList>
    </citation>
    <scope>NUCLEOTIDE SEQUENCE</scope>
    <source>
        <strain evidence="2">RCP-MX</strain>
    </source>
</reference>
<dbReference type="Pfam" id="PF08393">
    <property type="entry name" value="DHC_N2"/>
    <property type="match status" value="1"/>
</dbReference>
<sequence>MISTAVGTTIDPDADTTLGQLLEMNLERWGPRLTQSLSGPWPSMHSRVPTLGMIDDQRITVQTMLNSPLIAQFEATLAGPPSSEWLQCQRQWIYLRPILPRMTQQRSNEARKFNAVDSAWRRSWPVCMPTACPGRLRLAGKSRIYDNSEGLVVYLEAKRAAFPRFYFLSNEELLDFTDQRPQNVQRHLPKCFEGIRSLKFGEANVIQAMCSAEGESIPFAQVRRLLLPARKCDG</sequence>
<dbReference type="InterPro" id="IPR042228">
    <property type="entry name" value="Dynein_linker_3"/>
</dbReference>
<feature type="domain" description="Dynein heavy chain linker" evidence="1">
    <location>
        <begin position="53"/>
        <end position="221"/>
    </location>
</feature>
<evidence type="ECO:0000259" key="1">
    <source>
        <dbReference type="Pfam" id="PF08393"/>
    </source>
</evidence>
<dbReference type="InterPro" id="IPR042222">
    <property type="entry name" value="Dynein_2_N"/>
</dbReference>
<evidence type="ECO:0000313" key="3">
    <source>
        <dbReference type="Proteomes" id="UP001141327"/>
    </source>
</evidence>
<proteinExistence type="predicted"/>
<organism evidence="2 3">
    <name type="scientific">Paratrimastix pyriformis</name>
    <dbReference type="NCBI Taxonomy" id="342808"/>
    <lineage>
        <taxon>Eukaryota</taxon>
        <taxon>Metamonada</taxon>
        <taxon>Preaxostyla</taxon>
        <taxon>Paratrimastigidae</taxon>
        <taxon>Paratrimastix</taxon>
    </lineage>
</organism>
<dbReference type="InterPro" id="IPR013602">
    <property type="entry name" value="Dynein_heavy_linker"/>
</dbReference>
<dbReference type="Proteomes" id="UP001141327">
    <property type="component" value="Unassembled WGS sequence"/>
</dbReference>
<evidence type="ECO:0000313" key="2">
    <source>
        <dbReference type="EMBL" id="KAJ4452622.1"/>
    </source>
</evidence>
<gene>
    <name evidence="2" type="ORF">PAPYR_13162</name>
</gene>
<keyword evidence="3" id="KW-1185">Reference proteome</keyword>
<dbReference type="Gene3D" id="3.20.180.20">
    <property type="entry name" value="Dynein heavy chain, N-terminal domain 2"/>
    <property type="match status" value="1"/>
</dbReference>